<keyword evidence="1" id="KW-1185">Reference proteome</keyword>
<name>A0ABM3QHC3_SPIOL</name>
<protein>
    <submittedName>
        <fullName evidence="2 3">Uncharacterized protein isoform X2</fullName>
    </submittedName>
</protein>
<dbReference type="RefSeq" id="XP_056682749.1">
    <property type="nucleotide sequence ID" value="XM_056826771.1"/>
</dbReference>
<proteinExistence type="predicted"/>
<sequence length="135" mass="14861">MESEFYLISGLFKDSQVWPPTFSPITGTYNFSSDSTMSLFEFIERRCFFSDFFRSAADMTNFSFYSRVVVFGAVFSCTGVASCCCRVWVVLLMCAGCSAGSPGVAVRSTGSVVFDCCCVQSYVAYPFIAFVVFGC</sequence>
<organism evidence="1 2">
    <name type="scientific">Spinacia oleracea</name>
    <name type="common">Spinach</name>
    <dbReference type="NCBI Taxonomy" id="3562"/>
    <lineage>
        <taxon>Eukaryota</taxon>
        <taxon>Viridiplantae</taxon>
        <taxon>Streptophyta</taxon>
        <taxon>Embryophyta</taxon>
        <taxon>Tracheophyta</taxon>
        <taxon>Spermatophyta</taxon>
        <taxon>Magnoliopsida</taxon>
        <taxon>eudicotyledons</taxon>
        <taxon>Gunneridae</taxon>
        <taxon>Pentapetalae</taxon>
        <taxon>Caryophyllales</taxon>
        <taxon>Chenopodiaceae</taxon>
        <taxon>Chenopodioideae</taxon>
        <taxon>Anserineae</taxon>
        <taxon>Spinacia</taxon>
    </lineage>
</organism>
<evidence type="ECO:0000313" key="1">
    <source>
        <dbReference type="Proteomes" id="UP000813463"/>
    </source>
</evidence>
<evidence type="ECO:0000313" key="3">
    <source>
        <dbReference type="RefSeq" id="XP_056682750.1"/>
    </source>
</evidence>
<reference evidence="1" key="1">
    <citation type="journal article" date="2021" name="Nat. Commun.">
        <title>Genomic analyses provide insights into spinach domestication and the genetic basis of agronomic traits.</title>
        <authorList>
            <person name="Cai X."/>
            <person name="Sun X."/>
            <person name="Xu C."/>
            <person name="Sun H."/>
            <person name="Wang X."/>
            <person name="Ge C."/>
            <person name="Zhang Z."/>
            <person name="Wang Q."/>
            <person name="Fei Z."/>
            <person name="Jiao C."/>
            <person name="Wang Q."/>
        </authorList>
    </citation>
    <scope>NUCLEOTIDE SEQUENCE [LARGE SCALE GENOMIC DNA]</scope>
    <source>
        <strain evidence="1">cv. Varoflay</strain>
    </source>
</reference>
<dbReference type="GeneID" id="110780046"/>
<dbReference type="Proteomes" id="UP000813463">
    <property type="component" value="Chromosome 4"/>
</dbReference>
<dbReference type="RefSeq" id="XP_056682750.1">
    <property type="nucleotide sequence ID" value="XM_056826772.1"/>
</dbReference>
<evidence type="ECO:0000313" key="2">
    <source>
        <dbReference type="RefSeq" id="XP_056682749.1"/>
    </source>
</evidence>
<accession>A0ABM3QHC3</accession>
<reference evidence="2 3" key="2">
    <citation type="submission" date="2025-05" db="UniProtKB">
        <authorList>
            <consortium name="RefSeq"/>
        </authorList>
    </citation>
    <scope>IDENTIFICATION</scope>
    <source>
        <tissue evidence="2 3">Leaf</tissue>
    </source>
</reference>
<gene>
    <name evidence="2 3" type="primary">LOC110780046</name>
</gene>